<dbReference type="InterPro" id="IPR001901">
    <property type="entry name" value="Translocase_SecE/Sec61-g"/>
</dbReference>
<evidence type="ECO:0000256" key="8">
    <source>
        <dbReference type="HAMAP-Rule" id="MF_00422"/>
    </source>
</evidence>
<keyword evidence="3 8" id="KW-0812">Transmembrane</keyword>
<dbReference type="InterPro" id="IPR005807">
    <property type="entry name" value="SecE_bac"/>
</dbReference>
<keyword evidence="7 8" id="KW-0472">Membrane</keyword>
<dbReference type="InterPro" id="IPR038379">
    <property type="entry name" value="SecE_sf"/>
</dbReference>
<comment type="similarity">
    <text evidence="8">Belongs to the SecE/SEC61-gamma family.</text>
</comment>
<evidence type="ECO:0000256" key="7">
    <source>
        <dbReference type="ARBA" id="ARBA00023136"/>
    </source>
</evidence>
<keyword evidence="5 8" id="KW-1133">Transmembrane helix</keyword>
<evidence type="ECO:0000313" key="10">
    <source>
        <dbReference type="Proteomes" id="UP001597118"/>
    </source>
</evidence>
<evidence type="ECO:0000256" key="6">
    <source>
        <dbReference type="ARBA" id="ARBA00023010"/>
    </source>
</evidence>
<dbReference type="Gene3D" id="1.20.5.1030">
    <property type="entry name" value="Preprotein translocase secy subunit"/>
    <property type="match status" value="1"/>
</dbReference>
<feature type="transmembrane region" description="Helical" evidence="8">
    <location>
        <begin position="30"/>
        <end position="48"/>
    </location>
</feature>
<keyword evidence="4 8" id="KW-0653">Protein transport</keyword>
<dbReference type="RefSeq" id="WP_379663360.1">
    <property type="nucleotide sequence ID" value="NZ_JBHUDG010000020.1"/>
</dbReference>
<accession>A0ABW4IG60</accession>
<evidence type="ECO:0000256" key="3">
    <source>
        <dbReference type="ARBA" id="ARBA00022692"/>
    </source>
</evidence>
<sequence>MAKFAEYVKESFTELKEKVTWPTWAELQNSAMVTLIAAVIIALIVFAMDESAGNLIKLIYKSFA</sequence>
<keyword evidence="10" id="KW-1185">Reference proteome</keyword>
<evidence type="ECO:0000256" key="5">
    <source>
        <dbReference type="ARBA" id="ARBA00022989"/>
    </source>
</evidence>
<comment type="function">
    <text evidence="8">Essential subunit of the Sec protein translocation channel SecYEG. Clamps together the 2 halves of SecY. May contact the channel plug during translocation.</text>
</comment>
<evidence type="ECO:0000256" key="2">
    <source>
        <dbReference type="ARBA" id="ARBA00022448"/>
    </source>
</evidence>
<dbReference type="NCBIfam" id="TIGR00964">
    <property type="entry name" value="secE_bact"/>
    <property type="match status" value="1"/>
</dbReference>
<comment type="subcellular location">
    <subcellularLocation>
        <location evidence="8">Cell membrane</location>
        <topology evidence="8">Single-pass membrane protein</topology>
    </subcellularLocation>
    <subcellularLocation>
        <location evidence="1">Membrane</location>
    </subcellularLocation>
</comment>
<dbReference type="HAMAP" id="MF_00422">
    <property type="entry name" value="SecE"/>
    <property type="match status" value="1"/>
</dbReference>
<keyword evidence="8" id="KW-1003">Cell membrane</keyword>
<proteinExistence type="inferred from homology"/>
<reference evidence="10" key="1">
    <citation type="journal article" date="2019" name="Int. J. Syst. Evol. Microbiol.">
        <title>The Global Catalogue of Microorganisms (GCM) 10K type strain sequencing project: providing services to taxonomists for standard genome sequencing and annotation.</title>
        <authorList>
            <consortium name="The Broad Institute Genomics Platform"/>
            <consortium name="The Broad Institute Genome Sequencing Center for Infectious Disease"/>
            <person name="Wu L."/>
            <person name="Ma J."/>
        </authorList>
    </citation>
    <scope>NUCLEOTIDE SEQUENCE [LARGE SCALE GENOMIC DNA]</scope>
    <source>
        <strain evidence="10">CCUG 53762</strain>
    </source>
</reference>
<comment type="caution">
    <text evidence="9">The sequence shown here is derived from an EMBL/GenBank/DDBJ whole genome shotgun (WGS) entry which is preliminary data.</text>
</comment>
<dbReference type="Pfam" id="PF00584">
    <property type="entry name" value="SecE"/>
    <property type="match status" value="1"/>
</dbReference>
<name>A0ABW4IG60_9SPHI</name>
<dbReference type="EMBL" id="JBHUDG010000020">
    <property type="protein sequence ID" value="MFD1630992.1"/>
    <property type="molecule type" value="Genomic_DNA"/>
</dbReference>
<organism evidence="9 10">
    <name type="scientific">Pseudopedobacter beijingensis</name>
    <dbReference type="NCBI Taxonomy" id="1207056"/>
    <lineage>
        <taxon>Bacteria</taxon>
        <taxon>Pseudomonadati</taxon>
        <taxon>Bacteroidota</taxon>
        <taxon>Sphingobacteriia</taxon>
        <taxon>Sphingobacteriales</taxon>
        <taxon>Sphingobacteriaceae</taxon>
        <taxon>Pseudopedobacter</taxon>
    </lineage>
</organism>
<gene>
    <name evidence="8 9" type="primary">secE</name>
    <name evidence="9" type="ORF">ACFSAH_13980</name>
</gene>
<keyword evidence="2 8" id="KW-0813">Transport</keyword>
<protein>
    <recommendedName>
        <fullName evidence="8">Protein translocase subunit SecE</fullName>
    </recommendedName>
</protein>
<dbReference type="Proteomes" id="UP001597118">
    <property type="component" value="Unassembled WGS sequence"/>
</dbReference>
<comment type="subunit">
    <text evidence="8">Component of the Sec protein translocase complex. Heterotrimer consisting of SecY, SecE and SecG subunits. The heterotrimers can form oligomers, although 1 heterotrimer is thought to be able to translocate proteins. Interacts with the ribosome. Interacts with SecDF, and other proteins may be involved. Interacts with SecA.</text>
</comment>
<evidence type="ECO:0000256" key="1">
    <source>
        <dbReference type="ARBA" id="ARBA00004370"/>
    </source>
</evidence>
<keyword evidence="6 8" id="KW-0811">Translocation</keyword>
<evidence type="ECO:0000313" key="9">
    <source>
        <dbReference type="EMBL" id="MFD1630992.1"/>
    </source>
</evidence>
<evidence type="ECO:0000256" key="4">
    <source>
        <dbReference type="ARBA" id="ARBA00022927"/>
    </source>
</evidence>